<keyword evidence="5" id="KW-0627">Porphyrin biosynthesis</keyword>
<dbReference type="InterPro" id="IPR003754">
    <property type="entry name" value="4pyrrol_synth_uPrphyn_synth"/>
</dbReference>
<evidence type="ECO:0000259" key="9">
    <source>
        <dbReference type="Pfam" id="PF02602"/>
    </source>
</evidence>
<sequence>MVSSLPLAGLNIVITRPREQALELARRMERLGARPLLFPLLEIEAVRDGRQLREQISRLKQADLAIFISPNAVRYGMAAINSLAQRGAVGEGEALPSSLQIAAVGQASAQALRELGVAGVIAPTERFDSESLLALAELQAVAGRKVMIFRGDGGRELLGDTLKARGAQVEYVTCYLRSKPQMNTGEMLAAAPSAITVTSSEALSHLWEMLIEADRTRIAGIPLFVPHERIAKAARQQGWQHVTVTESGDDGLMSGLIAWANTKRK</sequence>
<evidence type="ECO:0000256" key="6">
    <source>
        <dbReference type="ARBA" id="ARBA00031702"/>
    </source>
</evidence>
<dbReference type="InterPro" id="IPR036108">
    <property type="entry name" value="4pyrrol_syn_uPrphyn_synt_sf"/>
</dbReference>
<dbReference type="AlphaFoldDB" id="A0A1J5RZ01"/>
<reference evidence="10" key="1">
    <citation type="submission" date="2016-10" db="EMBL/GenBank/DDBJ databases">
        <title>Sequence of Gallionella enrichment culture.</title>
        <authorList>
            <person name="Poehlein A."/>
            <person name="Muehling M."/>
            <person name="Daniel R."/>
        </authorList>
    </citation>
    <scope>NUCLEOTIDE SEQUENCE</scope>
</reference>
<feature type="domain" description="Tetrapyrrole biosynthesis uroporphyrinogen III synthase" evidence="9">
    <location>
        <begin position="23"/>
        <end position="246"/>
    </location>
</feature>
<dbReference type="Pfam" id="PF02602">
    <property type="entry name" value="HEM4"/>
    <property type="match status" value="1"/>
</dbReference>
<comment type="pathway">
    <text evidence="1">Porphyrin-containing compound metabolism; protoporphyrin-IX biosynthesis; coproporphyrinogen-III from 5-aminolevulinate: step 3/4.</text>
</comment>
<keyword evidence="4 10" id="KW-0456">Lyase</keyword>
<accession>A0A1J5RZ01</accession>
<name>A0A1J5RZ01_9ZZZZ</name>
<comment type="caution">
    <text evidence="10">The sequence shown here is derived from an EMBL/GenBank/DDBJ whole genome shotgun (WGS) entry which is preliminary data.</text>
</comment>
<evidence type="ECO:0000256" key="3">
    <source>
        <dbReference type="ARBA" id="ARBA00013109"/>
    </source>
</evidence>
<dbReference type="Gene3D" id="3.40.50.10090">
    <property type="match status" value="2"/>
</dbReference>
<dbReference type="PANTHER" id="PTHR38042:SF1">
    <property type="entry name" value="UROPORPHYRINOGEN-III SYNTHASE, CHLOROPLASTIC"/>
    <property type="match status" value="1"/>
</dbReference>
<evidence type="ECO:0000256" key="2">
    <source>
        <dbReference type="ARBA" id="ARBA00008133"/>
    </source>
</evidence>
<dbReference type="PANTHER" id="PTHR38042">
    <property type="entry name" value="UROPORPHYRINOGEN-III SYNTHASE, CHLOROPLASTIC"/>
    <property type="match status" value="1"/>
</dbReference>
<dbReference type="CDD" id="cd06578">
    <property type="entry name" value="HemD"/>
    <property type="match status" value="1"/>
</dbReference>
<dbReference type="SUPFAM" id="SSF69618">
    <property type="entry name" value="HemD-like"/>
    <property type="match status" value="1"/>
</dbReference>
<gene>
    <name evidence="10" type="primary">hemD_4</name>
    <name evidence="10" type="ORF">GALL_164590</name>
</gene>
<evidence type="ECO:0000256" key="5">
    <source>
        <dbReference type="ARBA" id="ARBA00023244"/>
    </source>
</evidence>
<evidence type="ECO:0000256" key="7">
    <source>
        <dbReference type="ARBA" id="ARBA00032649"/>
    </source>
</evidence>
<dbReference type="EMBL" id="MLJW01000084">
    <property type="protein sequence ID" value="OIR01369.1"/>
    <property type="molecule type" value="Genomic_DNA"/>
</dbReference>
<comment type="catalytic activity">
    <reaction evidence="8">
        <text>hydroxymethylbilane = uroporphyrinogen III + H2O</text>
        <dbReference type="Rhea" id="RHEA:18965"/>
        <dbReference type="ChEBI" id="CHEBI:15377"/>
        <dbReference type="ChEBI" id="CHEBI:57308"/>
        <dbReference type="ChEBI" id="CHEBI:57845"/>
        <dbReference type="EC" id="4.2.1.75"/>
    </reaction>
</comment>
<protein>
    <recommendedName>
        <fullName evidence="3">uroporphyrinogen-III synthase</fullName>
        <ecNumber evidence="3">4.2.1.75</ecNumber>
    </recommendedName>
    <alternativeName>
        <fullName evidence="7">Hydroxymethylbilane hydrolyase [cyclizing]</fullName>
    </alternativeName>
    <alternativeName>
        <fullName evidence="6">Uroporphyrinogen-III cosynthase</fullName>
    </alternativeName>
</protein>
<evidence type="ECO:0000256" key="4">
    <source>
        <dbReference type="ARBA" id="ARBA00023239"/>
    </source>
</evidence>
<dbReference type="InterPro" id="IPR039793">
    <property type="entry name" value="UROS/Hem4"/>
</dbReference>
<evidence type="ECO:0000256" key="1">
    <source>
        <dbReference type="ARBA" id="ARBA00004772"/>
    </source>
</evidence>
<organism evidence="10">
    <name type="scientific">mine drainage metagenome</name>
    <dbReference type="NCBI Taxonomy" id="410659"/>
    <lineage>
        <taxon>unclassified sequences</taxon>
        <taxon>metagenomes</taxon>
        <taxon>ecological metagenomes</taxon>
    </lineage>
</organism>
<evidence type="ECO:0000256" key="8">
    <source>
        <dbReference type="ARBA" id="ARBA00048617"/>
    </source>
</evidence>
<dbReference type="GO" id="GO:0004852">
    <property type="term" value="F:uroporphyrinogen-III synthase activity"/>
    <property type="evidence" value="ECO:0007669"/>
    <property type="project" value="UniProtKB-EC"/>
</dbReference>
<comment type="similarity">
    <text evidence="2">Belongs to the uroporphyrinogen-III synthase family.</text>
</comment>
<evidence type="ECO:0000313" key="10">
    <source>
        <dbReference type="EMBL" id="OIR01369.1"/>
    </source>
</evidence>
<dbReference type="GO" id="GO:0006780">
    <property type="term" value="P:uroporphyrinogen III biosynthetic process"/>
    <property type="evidence" value="ECO:0007669"/>
    <property type="project" value="InterPro"/>
</dbReference>
<dbReference type="EC" id="4.2.1.75" evidence="3"/>
<proteinExistence type="inferred from homology"/>